<dbReference type="PROSITE" id="PS00211">
    <property type="entry name" value="ABC_TRANSPORTER_1"/>
    <property type="match status" value="1"/>
</dbReference>
<dbReference type="InterPro" id="IPR013563">
    <property type="entry name" value="Oligopep_ABC_C"/>
</dbReference>
<dbReference type="Pfam" id="PF00005">
    <property type="entry name" value="ABC_tran"/>
    <property type="match status" value="1"/>
</dbReference>
<dbReference type="InterPro" id="IPR017871">
    <property type="entry name" value="ABC_transporter-like_CS"/>
</dbReference>
<proteinExistence type="inferred from homology"/>
<feature type="domain" description="ABC transporter" evidence="6">
    <location>
        <begin position="28"/>
        <end position="278"/>
    </location>
</feature>
<keyword evidence="8" id="KW-1185">Reference proteome</keyword>
<dbReference type="Gene3D" id="3.40.50.300">
    <property type="entry name" value="P-loop containing nucleotide triphosphate hydrolases"/>
    <property type="match status" value="1"/>
</dbReference>
<accession>A0A7H8T4Y9</accession>
<feature type="compositionally biased region" description="Low complexity" evidence="5">
    <location>
        <begin position="422"/>
        <end position="442"/>
    </location>
</feature>
<evidence type="ECO:0000256" key="5">
    <source>
        <dbReference type="SAM" id="MobiDB-lite"/>
    </source>
</evidence>
<dbReference type="SUPFAM" id="SSF52540">
    <property type="entry name" value="P-loop containing nucleoside triphosphate hydrolases"/>
    <property type="match status" value="1"/>
</dbReference>
<evidence type="ECO:0000256" key="2">
    <source>
        <dbReference type="ARBA" id="ARBA00022448"/>
    </source>
</evidence>
<keyword evidence="3" id="KW-0547">Nucleotide-binding</keyword>
<keyword evidence="2" id="KW-0813">Transport</keyword>
<dbReference type="CDD" id="cd03257">
    <property type="entry name" value="ABC_NikE_OppD_transporters"/>
    <property type="match status" value="1"/>
</dbReference>
<dbReference type="GO" id="GO:0005524">
    <property type="term" value="F:ATP binding"/>
    <property type="evidence" value="ECO:0007669"/>
    <property type="project" value="UniProtKB-KW"/>
</dbReference>
<dbReference type="PANTHER" id="PTHR43776:SF7">
    <property type="entry name" value="D,D-DIPEPTIDE TRANSPORT ATP-BINDING PROTEIN DDPF-RELATED"/>
    <property type="match status" value="1"/>
</dbReference>
<dbReference type="PROSITE" id="PS50893">
    <property type="entry name" value="ABC_TRANSPORTER_2"/>
    <property type="match status" value="1"/>
</dbReference>
<dbReference type="RefSeq" id="WP_107902579.1">
    <property type="nucleotide sequence ID" value="NZ_CBDRGH010000030.1"/>
</dbReference>
<dbReference type="NCBIfam" id="NF008453">
    <property type="entry name" value="PRK11308.1"/>
    <property type="match status" value="1"/>
</dbReference>
<dbReference type="EMBL" id="CP056041">
    <property type="protein sequence ID" value="QKZ18569.1"/>
    <property type="molecule type" value="Genomic_DNA"/>
</dbReference>
<dbReference type="InterPro" id="IPR003439">
    <property type="entry name" value="ABC_transporter-like_ATP-bd"/>
</dbReference>
<dbReference type="PANTHER" id="PTHR43776">
    <property type="entry name" value="TRANSPORT ATP-BINDING PROTEIN"/>
    <property type="match status" value="1"/>
</dbReference>
<dbReference type="InterPro" id="IPR003593">
    <property type="entry name" value="AAA+_ATPase"/>
</dbReference>
<comment type="similarity">
    <text evidence="1">Belongs to the ABC transporter superfamily.</text>
</comment>
<evidence type="ECO:0000313" key="8">
    <source>
        <dbReference type="Proteomes" id="UP000509418"/>
    </source>
</evidence>
<dbReference type="GO" id="GO:0016887">
    <property type="term" value="F:ATP hydrolysis activity"/>
    <property type="evidence" value="ECO:0007669"/>
    <property type="project" value="InterPro"/>
</dbReference>
<protein>
    <submittedName>
        <fullName evidence="7">Dipeptide ABC transporter ATP-binding protein</fullName>
    </submittedName>
</protein>
<dbReference type="AlphaFoldDB" id="A0A7H8T4Y9"/>
<dbReference type="FunFam" id="3.40.50.300:FF:000016">
    <property type="entry name" value="Oligopeptide ABC transporter ATP-binding component"/>
    <property type="match status" value="1"/>
</dbReference>
<evidence type="ECO:0000259" key="6">
    <source>
        <dbReference type="PROSITE" id="PS50893"/>
    </source>
</evidence>
<dbReference type="NCBIfam" id="TIGR01727">
    <property type="entry name" value="oligo_HPY"/>
    <property type="match status" value="1"/>
</dbReference>
<name>A0A7H8T4Y9_STRCX</name>
<dbReference type="Proteomes" id="UP000509418">
    <property type="component" value="Chromosome"/>
</dbReference>
<organism evidence="7 8">
    <name type="scientific">Streptomyces chartreusis</name>
    <dbReference type="NCBI Taxonomy" id="1969"/>
    <lineage>
        <taxon>Bacteria</taxon>
        <taxon>Bacillati</taxon>
        <taxon>Actinomycetota</taxon>
        <taxon>Actinomycetes</taxon>
        <taxon>Kitasatosporales</taxon>
        <taxon>Streptomycetaceae</taxon>
        <taxon>Streptomyces</taxon>
    </lineage>
</organism>
<gene>
    <name evidence="7" type="ORF">HUT05_15035</name>
</gene>
<evidence type="ECO:0000313" key="7">
    <source>
        <dbReference type="EMBL" id="QKZ18569.1"/>
    </source>
</evidence>
<dbReference type="GO" id="GO:0055085">
    <property type="term" value="P:transmembrane transport"/>
    <property type="evidence" value="ECO:0007669"/>
    <property type="project" value="UniProtKB-ARBA"/>
</dbReference>
<evidence type="ECO:0000256" key="3">
    <source>
        <dbReference type="ARBA" id="ARBA00022741"/>
    </source>
</evidence>
<evidence type="ECO:0000256" key="4">
    <source>
        <dbReference type="ARBA" id="ARBA00022840"/>
    </source>
</evidence>
<evidence type="ECO:0000256" key="1">
    <source>
        <dbReference type="ARBA" id="ARBA00005417"/>
    </source>
</evidence>
<dbReference type="GO" id="GO:0015833">
    <property type="term" value="P:peptide transport"/>
    <property type="evidence" value="ECO:0007669"/>
    <property type="project" value="InterPro"/>
</dbReference>
<dbReference type="Pfam" id="PF08352">
    <property type="entry name" value="oligo_HPY"/>
    <property type="match status" value="1"/>
</dbReference>
<feature type="region of interest" description="Disordered" evidence="5">
    <location>
        <begin position="391"/>
        <end position="442"/>
    </location>
</feature>
<dbReference type="InterPro" id="IPR050319">
    <property type="entry name" value="ABC_transp_ATP-bind"/>
</dbReference>
<dbReference type="InterPro" id="IPR027417">
    <property type="entry name" value="P-loop_NTPase"/>
</dbReference>
<sequence>MSDEKAVKIPAQKDNLTKAGVADGEVLLKVEGLQKHFPIRKGLLQRQTGAVRAVDGIDFEVRKGETLGVVGESGCGKSTMGRLITRLLEPTGGKVEFEGRDITHLGVGQMRPMRRDVQMIFQDPYSSLNPRHTIGTIVGAPFRLQGVSPEGGVKKEVQRLLSVVGLNPEHYNRYPHEFSGGQRQRIGIARALALNPKLVVADEPVSALDVSIQAQVVNLLDDLQEELGLTYVIIAHDLSVVRHVSDRIAVMYLGKIVELADRESLYTAPMHPYTKALMSAVPIPDPKRRGVKSERILLRGDVPSPISPPSGCRFHTRCWKATEVCKTTEPPLLELRPGQRVACHHPENFEDQQPQETVLLSVAKEAAELVADEVLAESAATSAAVAAEVTATEAEDAVSEEAVSEETVSEDAPAAEDEASEAAEASAAPEEAGEASSETSEK</sequence>
<dbReference type="SMART" id="SM00382">
    <property type="entry name" value="AAA"/>
    <property type="match status" value="1"/>
</dbReference>
<reference evidence="7 8" key="1">
    <citation type="submission" date="2020-06" db="EMBL/GenBank/DDBJ databases">
        <title>Genome mining for natural products.</title>
        <authorList>
            <person name="Zhang B."/>
            <person name="Shi J."/>
            <person name="Ge H."/>
        </authorList>
    </citation>
    <scope>NUCLEOTIDE SEQUENCE [LARGE SCALE GENOMIC DNA]</scope>
    <source>
        <strain evidence="7 8">NA02069</strain>
    </source>
</reference>
<feature type="compositionally biased region" description="Acidic residues" evidence="5">
    <location>
        <begin position="393"/>
        <end position="421"/>
    </location>
</feature>
<keyword evidence="4 7" id="KW-0067">ATP-binding</keyword>